<name>A0ABY4WHV6_9BACL</name>
<dbReference type="PANTHER" id="PTHR30212">
    <property type="entry name" value="PROTEIN YIIM"/>
    <property type="match status" value="1"/>
</dbReference>
<dbReference type="Proteomes" id="UP001056500">
    <property type="component" value="Chromosome"/>
</dbReference>
<dbReference type="Pfam" id="PF03475">
    <property type="entry name" value="YiiM_3-alpha"/>
    <property type="match status" value="1"/>
</dbReference>
<dbReference type="InterPro" id="IPR005302">
    <property type="entry name" value="MoCF_Sase_C"/>
</dbReference>
<dbReference type="SUPFAM" id="SSF50800">
    <property type="entry name" value="PK beta-barrel domain-like"/>
    <property type="match status" value="1"/>
</dbReference>
<dbReference type="Gene3D" id="2.40.33.20">
    <property type="entry name" value="PK beta-barrel domain-like"/>
    <property type="match status" value="1"/>
</dbReference>
<feature type="domain" description="MOSC" evidence="1">
    <location>
        <begin position="33"/>
        <end position="167"/>
    </location>
</feature>
<dbReference type="InterPro" id="IPR052353">
    <property type="entry name" value="Benzoxazolinone_Detox_Enz"/>
</dbReference>
<evidence type="ECO:0000259" key="1">
    <source>
        <dbReference type="PROSITE" id="PS51340"/>
    </source>
</evidence>
<evidence type="ECO:0000313" key="3">
    <source>
        <dbReference type="Proteomes" id="UP001056500"/>
    </source>
</evidence>
<proteinExistence type="predicted"/>
<sequence length="227" mass="25602">MSRSSYKLVSLNIGKPVNFTYQGKDVHTGIFKTPTAETLFLSRENLEGDGQADLVYHGGPDKAVCVYPHEHYAYWEERLNRKLMPAAFGENVTTAGLLEDEVCIGDVYQLGEAIVQVTQPRQPCHKLAKKHDVPQLALWVQETGYTGYYFRVLQEGHVSPDSTLSLIERHPAGITVKEANRVMHHDKQDREATKRILAVAELSGSWRKTFEKRLHGEVTDTAKRLNG</sequence>
<dbReference type="RefSeq" id="WP_251873608.1">
    <property type="nucleotide sequence ID" value="NZ_CP098755.1"/>
</dbReference>
<dbReference type="EMBL" id="CP098755">
    <property type="protein sequence ID" value="USG66459.1"/>
    <property type="molecule type" value="Genomic_DNA"/>
</dbReference>
<evidence type="ECO:0000313" key="2">
    <source>
        <dbReference type="EMBL" id="USG66459.1"/>
    </source>
</evidence>
<keyword evidence="3" id="KW-1185">Reference proteome</keyword>
<reference evidence="2" key="1">
    <citation type="submission" date="2022-06" db="EMBL/GenBank/DDBJ databases">
        <title>Genome sequencing of Brevibacillus sp. BB3-R1.</title>
        <authorList>
            <person name="Heo J."/>
            <person name="Lee D."/>
            <person name="Won M."/>
            <person name="Han B.-H."/>
            <person name="Hong S.-B."/>
            <person name="Kwon S.-W."/>
        </authorList>
    </citation>
    <scope>NUCLEOTIDE SEQUENCE</scope>
    <source>
        <strain evidence="2">BB3-R1</strain>
    </source>
</reference>
<organism evidence="2 3">
    <name type="scientific">Brevibacillus ruminantium</name>
    <dbReference type="NCBI Taxonomy" id="2950604"/>
    <lineage>
        <taxon>Bacteria</taxon>
        <taxon>Bacillati</taxon>
        <taxon>Bacillota</taxon>
        <taxon>Bacilli</taxon>
        <taxon>Bacillales</taxon>
        <taxon>Paenibacillaceae</taxon>
        <taxon>Brevibacillus</taxon>
    </lineage>
</organism>
<dbReference type="InterPro" id="IPR005163">
    <property type="entry name" value="Tri_helical_YiiM-like"/>
</dbReference>
<dbReference type="PROSITE" id="PS51340">
    <property type="entry name" value="MOSC"/>
    <property type="match status" value="1"/>
</dbReference>
<dbReference type="InterPro" id="IPR011037">
    <property type="entry name" value="Pyrv_Knase-like_insert_dom_sf"/>
</dbReference>
<gene>
    <name evidence="2" type="ORF">NDK47_03910</name>
</gene>
<accession>A0ABY4WHV6</accession>
<dbReference type="PANTHER" id="PTHR30212:SF4">
    <property type="entry name" value="MOSC DOMAIN-CONTAINING PROTEIN"/>
    <property type="match status" value="1"/>
</dbReference>
<dbReference type="Pfam" id="PF03473">
    <property type="entry name" value="MOSC"/>
    <property type="match status" value="1"/>
</dbReference>
<protein>
    <submittedName>
        <fullName evidence="2">MOSC domain-containing protein</fullName>
    </submittedName>
</protein>